<gene>
    <name evidence="2" type="ORF">BcabD6B2_47400</name>
</gene>
<dbReference type="AlphaFoldDB" id="A0AAV4LZE0"/>
<reference evidence="2 3" key="1">
    <citation type="submission" date="2021-06" db="EMBL/GenBank/DDBJ databases">
        <title>Genome sequence of Babesia caballi.</title>
        <authorList>
            <person name="Yamagishi J."/>
            <person name="Kidaka T."/>
            <person name="Ochi A."/>
        </authorList>
    </citation>
    <scope>NUCLEOTIDE SEQUENCE [LARGE SCALE GENOMIC DNA]</scope>
    <source>
        <strain evidence="2">USDA-D6B2</strain>
    </source>
</reference>
<organism evidence="2 3">
    <name type="scientific">Babesia caballi</name>
    <dbReference type="NCBI Taxonomy" id="5871"/>
    <lineage>
        <taxon>Eukaryota</taxon>
        <taxon>Sar</taxon>
        <taxon>Alveolata</taxon>
        <taxon>Apicomplexa</taxon>
        <taxon>Aconoidasida</taxon>
        <taxon>Piroplasmida</taxon>
        <taxon>Babesiidae</taxon>
        <taxon>Babesia</taxon>
    </lineage>
</organism>
<feature type="compositionally biased region" description="Basic and acidic residues" evidence="1">
    <location>
        <begin position="155"/>
        <end position="164"/>
    </location>
</feature>
<feature type="compositionally biased region" description="Basic and acidic residues" evidence="1">
    <location>
        <begin position="67"/>
        <end position="91"/>
    </location>
</feature>
<proteinExistence type="predicted"/>
<dbReference type="GeneID" id="94196786"/>
<feature type="compositionally biased region" description="Low complexity" evidence="1">
    <location>
        <begin position="52"/>
        <end position="66"/>
    </location>
</feature>
<evidence type="ECO:0000313" key="3">
    <source>
        <dbReference type="Proteomes" id="UP001497744"/>
    </source>
</evidence>
<evidence type="ECO:0000256" key="1">
    <source>
        <dbReference type="SAM" id="MobiDB-lite"/>
    </source>
</evidence>
<feature type="compositionally biased region" description="Low complexity" evidence="1">
    <location>
        <begin position="144"/>
        <end position="154"/>
    </location>
</feature>
<dbReference type="RefSeq" id="XP_067717374.1">
    <property type="nucleotide sequence ID" value="XM_067861273.1"/>
</dbReference>
<name>A0AAV4LZE0_BABCB</name>
<feature type="region of interest" description="Disordered" evidence="1">
    <location>
        <begin position="525"/>
        <end position="553"/>
    </location>
</feature>
<comment type="caution">
    <text evidence="2">The sequence shown here is derived from an EMBL/GenBank/DDBJ whole genome shotgun (WGS) entry which is preliminary data.</text>
</comment>
<sequence length="553" mass="58772">MPTVQHTVVRRNRERTTSPPSGRWNRPRCETSDAAQVTTRPRPEEASDASTEQATRPAATAAAAQSREPRRARRDESRQQSESRTEPRHQTGDAAEPSCRESQSKHDGSHPANSQAKTKGVNLHPRAAAPRSQRDGGAPHSARTCECPTSPPESSKSEEGEKTKQATYHAESAAAGRNSGLVHLSRLGGVKADQSVAALVLEDVVAALVVREGDVNRPVKTAGADQRRVQRLGEVGGAQHDDALALGEPVELNQELVKSHPHAVVVGGRAAGPDGVELVDEHDAGRHRLGQLEELPDAARADANEHLLELGAGSLNEGHAGLPGDRPRQKRLAGAGRAGEQHALGQLGAEAVELLRVAQVGNHLVQLALDLVAALHPLERKTPCAHLDVGEGGAQLRRVHHLKRVADPALDVLVQNHVERAETECDGAEGEKALQDAHEDGAGGLGHRHMDGVLGVRLDVQLVAIHQLAKLLLSAGVAGLHGAHGDARVDAVRLPQRMRVQPAAREVFLHAAAQPVEAVRGELRELETEEGRGRPECALPGAGRTGDDSRHGK</sequence>
<dbReference type="EMBL" id="BPLF01000004">
    <property type="protein sequence ID" value="GIX65305.1"/>
    <property type="molecule type" value="Genomic_DNA"/>
</dbReference>
<protein>
    <submittedName>
        <fullName evidence="2">Uncharacterized protein</fullName>
    </submittedName>
</protein>
<feature type="region of interest" description="Disordered" evidence="1">
    <location>
        <begin position="1"/>
        <end position="174"/>
    </location>
</feature>
<feature type="compositionally biased region" description="Basic and acidic residues" evidence="1">
    <location>
        <begin position="525"/>
        <end position="535"/>
    </location>
</feature>
<evidence type="ECO:0000313" key="2">
    <source>
        <dbReference type="EMBL" id="GIX65305.1"/>
    </source>
</evidence>
<accession>A0AAV4LZE0</accession>
<dbReference type="Proteomes" id="UP001497744">
    <property type="component" value="Unassembled WGS sequence"/>
</dbReference>
<feature type="compositionally biased region" description="Basic and acidic residues" evidence="1">
    <location>
        <begin position="98"/>
        <end position="109"/>
    </location>
</feature>
<keyword evidence="3" id="KW-1185">Reference proteome</keyword>